<gene>
    <name evidence="1" type="ORF">GCM10011410_08500</name>
</gene>
<dbReference type="AlphaFoldDB" id="A0A916XAX3"/>
<evidence type="ECO:0000313" key="1">
    <source>
        <dbReference type="EMBL" id="GGC58305.1"/>
    </source>
</evidence>
<protein>
    <submittedName>
        <fullName evidence="1">Phosphoribosylglycinamide formyltransferase</fullName>
    </submittedName>
</protein>
<dbReference type="EMBL" id="BMJH01000001">
    <property type="protein sequence ID" value="GGC58305.1"/>
    <property type="molecule type" value="Genomic_DNA"/>
</dbReference>
<evidence type="ECO:0000313" key="2">
    <source>
        <dbReference type="Proteomes" id="UP000641514"/>
    </source>
</evidence>
<dbReference type="InterPro" id="IPR058532">
    <property type="entry name" value="YjbR/MT2646/Rv2570-like"/>
</dbReference>
<reference evidence="1" key="2">
    <citation type="submission" date="2020-09" db="EMBL/GenBank/DDBJ databases">
        <authorList>
            <person name="Sun Q."/>
            <person name="Zhou Y."/>
        </authorList>
    </citation>
    <scope>NUCLEOTIDE SEQUENCE</scope>
    <source>
        <strain evidence="1">CGMCC 1.15478</strain>
    </source>
</reference>
<dbReference type="Proteomes" id="UP000641514">
    <property type="component" value="Unassembled WGS sequence"/>
</dbReference>
<organism evidence="1 2">
    <name type="scientific">Hoyosella rhizosphaerae</name>
    <dbReference type="NCBI Taxonomy" id="1755582"/>
    <lineage>
        <taxon>Bacteria</taxon>
        <taxon>Bacillati</taxon>
        <taxon>Actinomycetota</taxon>
        <taxon>Actinomycetes</taxon>
        <taxon>Mycobacteriales</taxon>
        <taxon>Hoyosellaceae</taxon>
        <taxon>Hoyosella</taxon>
    </lineage>
</organism>
<dbReference type="Pfam" id="PF04237">
    <property type="entry name" value="YjbR"/>
    <property type="match status" value="1"/>
</dbReference>
<accession>A0A916XAX3</accession>
<reference evidence="1" key="1">
    <citation type="journal article" date="2014" name="Int. J. Syst. Evol. Microbiol.">
        <title>Complete genome sequence of Corynebacterium casei LMG S-19264T (=DSM 44701T), isolated from a smear-ripened cheese.</title>
        <authorList>
            <consortium name="US DOE Joint Genome Institute (JGI-PGF)"/>
            <person name="Walter F."/>
            <person name="Albersmeier A."/>
            <person name="Kalinowski J."/>
            <person name="Ruckert C."/>
        </authorList>
    </citation>
    <scope>NUCLEOTIDE SEQUENCE</scope>
    <source>
        <strain evidence="1">CGMCC 1.15478</strain>
    </source>
</reference>
<dbReference type="Gene3D" id="3.90.1150.30">
    <property type="match status" value="1"/>
</dbReference>
<comment type="caution">
    <text evidence="1">The sequence shown here is derived from an EMBL/GenBank/DDBJ whole genome shotgun (WGS) entry which is preliminary data.</text>
</comment>
<dbReference type="SUPFAM" id="SSF142906">
    <property type="entry name" value="YjbR-like"/>
    <property type="match status" value="1"/>
</dbReference>
<keyword evidence="2" id="KW-1185">Reference proteome</keyword>
<dbReference type="InterPro" id="IPR038056">
    <property type="entry name" value="YjbR-like_sf"/>
</dbReference>
<sequence length="123" mass="13992">MYTDDDPYLAEIRRIALGFPEATEVEAWGRPTFRAKKMFGIYSGSMSQRLSLEFLPDHGELEALRQDPRFYVPQYSGAFGWLALDLTAEEPDLAEIAELLESSFRRVAFKRMIAALDASPRTP</sequence>
<proteinExistence type="predicted"/>
<name>A0A916XAX3_9ACTN</name>